<evidence type="ECO:0000313" key="4">
    <source>
        <dbReference type="Proteomes" id="UP000199614"/>
    </source>
</evidence>
<dbReference type="CDD" id="cd13601">
    <property type="entry name" value="PBP2_TRAP_DctP1_3_4_like"/>
    <property type="match status" value="1"/>
</dbReference>
<dbReference type="Gene3D" id="3.40.190.170">
    <property type="entry name" value="Bacterial extracellular solute-binding protein, family 7"/>
    <property type="match status" value="1"/>
</dbReference>
<dbReference type="RefSeq" id="WP_093342062.1">
    <property type="nucleotide sequence ID" value="NZ_FOUY01000011.1"/>
</dbReference>
<evidence type="ECO:0000313" key="3">
    <source>
        <dbReference type="EMBL" id="SFN25651.1"/>
    </source>
</evidence>
<dbReference type="AlphaFoldDB" id="A0A1I4XIE2"/>
<evidence type="ECO:0000256" key="1">
    <source>
        <dbReference type="ARBA" id="ARBA00022729"/>
    </source>
</evidence>
<dbReference type="PANTHER" id="PTHR33376">
    <property type="match status" value="1"/>
</dbReference>
<evidence type="ECO:0000256" key="2">
    <source>
        <dbReference type="SAM" id="SignalP"/>
    </source>
</evidence>
<dbReference type="GO" id="GO:0055085">
    <property type="term" value="P:transmembrane transport"/>
    <property type="evidence" value="ECO:0007669"/>
    <property type="project" value="InterPro"/>
</dbReference>
<protein>
    <submittedName>
        <fullName evidence="3">TRAP-type C4-dicarboxylate transport system, substrate-binding protein</fullName>
    </submittedName>
</protein>
<dbReference type="PROSITE" id="PS51257">
    <property type="entry name" value="PROKAR_LIPOPROTEIN"/>
    <property type="match status" value="1"/>
</dbReference>
<reference evidence="3 4" key="1">
    <citation type="submission" date="2016-10" db="EMBL/GenBank/DDBJ databases">
        <authorList>
            <person name="de Groot N.N."/>
        </authorList>
    </citation>
    <scope>NUCLEOTIDE SEQUENCE [LARGE SCALE GENOMIC DNA]</scope>
    <source>
        <strain evidence="3 4">CGMCC 4.1877</strain>
    </source>
</reference>
<accession>A0A1I4XIE2</accession>
<gene>
    <name evidence="3" type="ORF">SAMN05216207_101178</name>
</gene>
<organism evidence="3 4">
    <name type="scientific">Pseudonocardia ammonioxydans</name>
    <dbReference type="NCBI Taxonomy" id="260086"/>
    <lineage>
        <taxon>Bacteria</taxon>
        <taxon>Bacillati</taxon>
        <taxon>Actinomycetota</taxon>
        <taxon>Actinomycetes</taxon>
        <taxon>Pseudonocardiales</taxon>
        <taxon>Pseudonocardiaceae</taxon>
        <taxon>Pseudonocardia</taxon>
    </lineage>
</organism>
<dbReference type="STRING" id="260086.SAMN05216207_101178"/>
<dbReference type="Pfam" id="PF03480">
    <property type="entry name" value="DctP"/>
    <property type="match status" value="1"/>
</dbReference>
<name>A0A1I4XIE2_PSUAM</name>
<dbReference type="InterPro" id="IPR018389">
    <property type="entry name" value="DctP_fam"/>
</dbReference>
<dbReference type="NCBIfam" id="NF037995">
    <property type="entry name" value="TRAP_S1"/>
    <property type="match status" value="1"/>
</dbReference>
<feature type="signal peptide" evidence="2">
    <location>
        <begin position="1"/>
        <end position="25"/>
    </location>
</feature>
<dbReference type="InterPro" id="IPR038404">
    <property type="entry name" value="TRAP_DctP_sf"/>
</dbReference>
<sequence length="355" mass="37494">MVRRTVRFLALACAVGLVTTLTACAGEREGPPGTHTLVVGDSFPTTHPFSRDGAQFFVERATELSGGRLRFEYHPSESLGAAEDFVNLARSGVVDIAMVSPGYVSSQLPLSGVADLPAMTTDPCQGALGLEPLLAEGGVLHEHDFAPDGLHPLVVGVVTGYEVMTGGGRAVTDPADVAGMVLRSSGGTIDRTVNHLGAAPVSMPVTEMYEAISRGTVDGTVLGPLSALPYRLDEAATHSTLGAQLGSFTITYSIGRSTWDGLPPDLQDVLTRAGHDTNRHLCREVAAYDAESQTKLEAGGLAFHRLDADEQRRWRAAVAPVREEWVADMERMGLPGRAALDDLLASQRAVAGQGR</sequence>
<proteinExistence type="predicted"/>
<feature type="chain" id="PRO_5011521716" evidence="2">
    <location>
        <begin position="26"/>
        <end position="355"/>
    </location>
</feature>
<dbReference type="PANTHER" id="PTHR33376:SF15">
    <property type="entry name" value="BLL6794 PROTEIN"/>
    <property type="match status" value="1"/>
</dbReference>
<dbReference type="Proteomes" id="UP000199614">
    <property type="component" value="Unassembled WGS sequence"/>
</dbReference>
<dbReference type="EMBL" id="FOUY01000011">
    <property type="protein sequence ID" value="SFN25651.1"/>
    <property type="molecule type" value="Genomic_DNA"/>
</dbReference>
<keyword evidence="4" id="KW-1185">Reference proteome</keyword>
<dbReference type="OrthoDB" id="9815946at2"/>
<keyword evidence="1 2" id="KW-0732">Signal</keyword>